<dbReference type="InterPro" id="IPR018108">
    <property type="entry name" value="MCP_transmembrane"/>
</dbReference>
<comment type="subcellular location">
    <subcellularLocation>
        <location evidence="1">Mitochondrion membrane</location>
        <topology evidence="1">Multi-pass membrane protein</topology>
    </subcellularLocation>
</comment>
<keyword evidence="6" id="KW-1133">Transmembrane helix</keyword>
<organism evidence="12 13">
    <name type="scientific">Tetraparma gracilis</name>
    <dbReference type="NCBI Taxonomy" id="2962635"/>
    <lineage>
        <taxon>Eukaryota</taxon>
        <taxon>Sar</taxon>
        <taxon>Stramenopiles</taxon>
        <taxon>Ochrophyta</taxon>
        <taxon>Bolidophyceae</taxon>
        <taxon>Parmales</taxon>
        <taxon>Triparmaceae</taxon>
        <taxon>Tetraparma</taxon>
    </lineage>
</organism>
<keyword evidence="7" id="KW-0496">Mitochondrion</keyword>
<evidence type="ECO:0000256" key="1">
    <source>
        <dbReference type="ARBA" id="ARBA00004225"/>
    </source>
</evidence>
<dbReference type="Proteomes" id="UP001165060">
    <property type="component" value="Unassembled WGS sequence"/>
</dbReference>
<dbReference type="SUPFAM" id="SSF103506">
    <property type="entry name" value="Mitochondrial carrier"/>
    <property type="match status" value="1"/>
</dbReference>
<keyword evidence="3 10" id="KW-0813">Transport</keyword>
<evidence type="ECO:0000256" key="11">
    <source>
        <dbReference type="SAM" id="MobiDB-lite"/>
    </source>
</evidence>
<feature type="compositionally biased region" description="Basic and acidic residues" evidence="11">
    <location>
        <begin position="89"/>
        <end position="99"/>
    </location>
</feature>
<dbReference type="PANTHER" id="PTHR45624:SF15">
    <property type="entry name" value="MITOCHONDRIAL ARGININE TRANSPORTER BAC1"/>
    <property type="match status" value="1"/>
</dbReference>
<name>A0ABQ6MXY4_9STRA</name>
<gene>
    <name evidence="12" type="ORF">TeGR_g13356</name>
</gene>
<feature type="non-terminal residue" evidence="12">
    <location>
        <position position="108"/>
    </location>
</feature>
<evidence type="ECO:0000256" key="9">
    <source>
        <dbReference type="PROSITE-ProRule" id="PRU00282"/>
    </source>
</evidence>
<evidence type="ECO:0000256" key="5">
    <source>
        <dbReference type="ARBA" id="ARBA00022737"/>
    </source>
</evidence>
<proteinExistence type="inferred from homology"/>
<keyword evidence="4 9" id="KW-0812">Transmembrane</keyword>
<evidence type="ECO:0000256" key="4">
    <source>
        <dbReference type="ARBA" id="ARBA00022692"/>
    </source>
</evidence>
<dbReference type="InterPro" id="IPR023395">
    <property type="entry name" value="MCP_dom_sf"/>
</dbReference>
<comment type="similarity">
    <text evidence="2 10">Belongs to the mitochondrial carrier (TC 2.A.29) family.</text>
</comment>
<dbReference type="Pfam" id="PF00153">
    <property type="entry name" value="Mito_carr"/>
    <property type="match status" value="1"/>
</dbReference>
<sequence>MKDALSASCGSILCAYVGQPFDTVKVRLQASPSSVPATSWSTCRAMVAKEGVSALWKGVAPTATGMIFENVVAFGANAQLKRMFPSEHEPVYTGGERRPGQRTHLLVK</sequence>
<evidence type="ECO:0000256" key="3">
    <source>
        <dbReference type="ARBA" id="ARBA00022448"/>
    </source>
</evidence>
<comment type="caution">
    <text evidence="12">The sequence shown here is derived from an EMBL/GenBank/DDBJ whole genome shotgun (WGS) entry which is preliminary data.</text>
</comment>
<dbReference type="EMBL" id="BRYB01000710">
    <property type="protein sequence ID" value="GMI35880.1"/>
    <property type="molecule type" value="Genomic_DNA"/>
</dbReference>
<evidence type="ECO:0000256" key="8">
    <source>
        <dbReference type="ARBA" id="ARBA00023136"/>
    </source>
</evidence>
<keyword evidence="13" id="KW-1185">Reference proteome</keyword>
<dbReference type="InterPro" id="IPR050567">
    <property type="entry name" value="Mitochondrial_Carrier"/>
</dbReference>
<dbReference type="PANTHER" id="PTHR45624">
    <property type="entry name" value="MITOCHONDRIAL BASIC AMINO ACIDS TRANSPORTER-RELATED"/>
    <property type="match status" value="1"/>
</dbReference>
<feature type="repeat" description="Solcar" evidence="9">
    <location>
        <begin position="2"/>
        <end position="83"/>
    </location>
</feature>
<keyword evidence="8 9" id="KW-0472">Membrane</keyword>
<reference evidence="12 13" key="1">
    <citation type="journal article" date="2023" name="Commun. Biol.">
        <title>Genome analysis of Parmales, the sister group of diatoms, reveals the evolutionary specialization of diatoms from phago-mixotrophs to photoautotrophs.</title>
        <authorList>
            <person name="Ban H."/>
            <person name="Sato S."/>
            <person name="Yoshikawa S."/>
            <person name="Yamada K."/>
            <person name="Nakamura Y."/>
            <person name="Ichinomiya M."/>
            <person name="Sato N."/>
            <person name="Blanc-Mathieu R."/>
            <person name="Endo H."/>
            <person name="Kuwata A."/>
            <person name="Ogata H."/>
        </authorList>
    </citation>
    <scope>NUCLEOTIDE SEQUENCE [LARGE SCALE GENOMIC DNA]</scope>
</reference>
<protein>
    <submittedName>
        <fullName evidence="12">Uncharacterized protein</fullName>
    </submittedName>
</protein>
<evidence type="ECO:0000256" key="10">
    <source>
        <dbReference type="RuleBase" id="RU000488"/>
    </source>
</evidence>
<feature type="region of interest" description="Disordered" evidence="11">
    <location>
        <begin position="89"/>
        <end position="108"/>
    </location>
</feature>
<dbReference type="Gene3D" id="1.50.40.10">
    <property type="entry name" value="Mitochondrial carrier domain"/>
    <property type="match status" value="1"/>
</dbReference>
<evidence type="ECO:0000256" key="6">
    <source>
        <dbReference type="ARBA" id="ARBA00022989"/>
    </source>
</evidence>
<accession>A0ABQ6MXY4</accession>
<evidence type="ECO:0000256" key="2">
    <source>
        <dbReference type="ARBA" id="ARBA00006375"/>
    </source>
</evidence>
<evidence type="ECO:0000313" key="12">
    <source>
        <dbReference type="EMBL" id="GMI35880.1"/>
    </source>
</evidence>
<keyword evidence="5" id="KW-0677">Repeat</keyword>
<dbReference type="PROSITE" id="PS50920">
    <property type="entry name" value="SOLCAR"/>
    <property type="match status" value="1"/>
</dbReference>
<evidence type="ECO:0000256" key="7">
    <source>
        <dbReference type="ARBA" id="ARBA00023128"/>
    </source>
</evidence>
<evidence type="ECO:0000313" key="13">
    <source>
        <dbReference type="Proteomes" id="UP001165060"/>
    </source>
</evidence>